<keyword evidence="2" id="KW-1185">Reference proteome</keyword>
<name>A0AAD8YKI6_9STRA</name>
<dbReference type="SUPFAM" id="SSF48452">
    <property type="entry name" value="TPR-like"/>
    <property type="match status" value="1"/>
</dbReference>
<evidence type="ECO:0000313" key="1">
    <source>
        <dbReference type="EMBL" id="KAK1746780.1"/>
    </source>
</evidence>
<comment type="caution">
    <text evidence="1">The sequence shown here is derived from an EMBL/GenBank/DDBJ whole genome shotgun (WGS) entry which is preliminary data.</text>
</comment>
<protein>
    <submittedName>
        <fullName evidence="1">Uncharacterized protein</fullName>
    </submittedName>
</protein>
<organism evidence="1 2">
    <name type="scientific">Skeletonema marinoi</name>
    <dbReference type="NCBI Taxonomy" id="267567"/>
    <lineage>
        <taxon>Eukaryota</taxon>
        <taxon>Sar</taxon>
        <taxon>Stramenopiles</taxon>
        <taxon>Ochrophyta</taxon>
        <taxon>Bacillariophyta</taxon>
        <taxon>Coscinodiscophyceae</taxon>
        <taxon>Thalassiosirophycidae</taxon>
        <taxon>Thalassiosirales</taxon>
        <taxon>Skeletonemataceae</taxon>
        <taxon>Skeletonema</taxon>
        <taxon>Skeletonema marinoi-dohrnii complex</taxon>
    </lineage>
</organism>
<dbReference type="PANTHER" id="PTHR43642:SF1">
    <property type="entry name" value="HYBRID SIGNAL TRANSDUCTION HISTIDINE KINASE G"/>
    <property type="match status" value="1"/>
</dbReference>
<dbReference type="PANTHER" id="PTHR43642">
    <property type="entry name" value="HYBRID SIGNAL TRANSDUCTION HISTIDINE KINASE G"/>
    <property type="match status" value="1"/>
</dbReference>
<dbReference type="EMBL" id="JATAAI010000003">
    <property type="protein sequence ID" value="KAK1746780.1"/>
    <property type="molecule type" value="Genomic_DNA"/>
</dbReference>
<evidence type="ECO:0000313" key="2">
    <source>
        <dbReference type="Proteomes" id="UP001224775"/>
    </source>
</evidence>
<gene>
    <name evidence="1" type="ORF">QTG54_002124</name>
</gene>
<dbReference type="InterPro" id="IPR053159">
    <property type="entry name" value="Hybrid_Histidine_Kinase"/>
</dbReference>
<dbReference type="Proteomes" id="UP001224775">
    <property type="component" value="Unassembled WGS sequence"/>
</dbReference>
<dbReference type="InterPro" id="IPR011990">
    <property type="entry name" value="TPR-like_helical_dom_sf"/>
</dbReference>
<reference evidence="1" key="1">
    <citation type="submission" date="2023-06" db="EMBL/GenBank/DDBJ databases">
        <title>Survivors Of The Sea: Transcriptome response of Skeletonema marinoi to long-term dormancy.</title>
        <authorList>
            <person name="Pinder M.I.M."/>
            <person name="Kourtchenko O."/>
            <person name="Robertson E.K."/>
            <person name="Larsson T."/>
            <person name="Maumus F."/>
            <person name="Osuna-Cruz C.M."/>
            <person name="Vancaester E."/>
            <person name="Stenow R."/>
            <person name="Vandepoele K."/>
            <person name="Ploug H."/>
            <person name="Bruchert V."/>
            <person name="Godhe A."/>
            <person name="Topel M."/>
        </authorList>
    </citation>
    <scope>NUCLEOTIDE SEQUENCE</scope>
    <source>
        <strain evidence="1">R05AC</strain>
    </source>
</reference>
<accession>A0AAD8YKI6</accession>
<dbReference type="AlphaFoldDB" id="A0AAD8YKI6"/>
<proteinExistence type="predicted"/>
<sequence length="319" mass="36151">MLLLLALHAQGKLNDVYDTCSAILTELGESIPESYNLSMATTVIDETLKMYEDAGEEWLKSDATVDKTLRNTLQLYKAITFASFFCKSHSMVVYFASKAVQLSLSRGICEHTPLSLLQFTAVAIKDDNAMMCYRIAKNALSLRERFDLATQIPELYMNFYGRVAWRFEPFQAGVHKLRQCLDAGLSSGLNSLGLIRKKKKSEVQLNKEVVRVAIAAMKDAADNSDWNFSNKFRLLQAEHLSLNKRHDTFMYDESIESARKSGFIHEQGLACEKAGLYCKDVLNMEKALEYLNQARECYEKWGSDIKVAFIQKELDALKG</sequence>